<dbReference type="RefSeq" id="WP_097072759.1">
    <property type="nucleotide sequence ID" value="NZ_OBMQ01000003.1"/>
</dbReference>
<dbReference type="AlphaFoldDB" id="A0A285SB04"/>
<name>A0A285SB04_9BACL</name>
<dbReference type="OrthoDB" id="3170525at2"/>
<organism evidence="2 3">
    <name type="scientific">Ureibacillus xyleni</name>
    <dbReference type="NCBI Taxonomy" id="614648"/>
    <lineage>
        <taxon>Bacteria</taxon>
        <taxon>Bacillati</taxon>
        <taxon>Bacillota</taxon>
        <taxon>Bacilli</taxon>
        <taxon>Bacillales</taxon>
        <taxon>Caryophanaceae</taxon>
        <taxon>Ureibacillus</taxon>
    </lineage>
</organism>
<keyword evidence="1" id="KW-0812">Transmembrane</keyword>
<dbReference type="Proteomes" id="UP000219636">
    <property type="component" value="Unassembled WGS sequence"/>
</dbReference>
<dbReference type="EMBL" id="OBMQ01000003">
    <property type="protein sequence ID" value="SOC02600.1"/>
    <property type="molecule type" value="Genomic_DNA"/>
</dbReference>
<feature type="transmembrane region" description="Helical" evidence="1">
    <location>
        <begin position="565"/>
        <end position="585"/>
    </location>
</feature>
<keyword evidence="1" id="KW-0472">Membrane</keyword>
<evidence type="ECO:0000313" key="2">
    <source>
        <dbReference type="EMBL" id="SOC02600.1"/>
    </source>
</evidence>
<reference evidence="3" key="1">
    <citation type="submission" date="2017-08" db="EMBL/GenBank/DDBJ databases">
        <authorList>
            <person name="Varghese N."/>
            <person name="Submissions S."/>
        </authorList>
    </citation>
    <scope>NUCLEOTIDE SEQUENCE [LARGE SCALE GENOMIC DNA]</scope>
    <source>
        <strain evidence="3">JC22</strain>
    </source>
</reference>
<gene>
    <name evidence="2" type="ORF">SAMN05880501_10371</name>
</gene>
<evidence type="ECO:0000313" key="3">
    <source>
        <dbReference type="Proteomes" id="UP000219636"/>
    </source>
</evidence>
<keyword evidence="1" id="KW-1133">Transmembrane helix</keyword>
<protein>
    <submittedName>
        <fullName evidence="2">Uncharacterized protein</fullName>
    </submittedName>
</protein>
<proteinExistence type="predicted"/>
<evidence type="ECO:0000256" key="1">
    <source>
        <dbReference type="SAM" id="Phobius"/>
    </source>
</evidence>
<accession>A0A285SB04</accession>
<keyword evidence="3" id="KW-1185">Reference proteome</keyword>
<sequence length="595" mass="68808">MIKRTTIENEMNQLFVYEQKQNSFTFSKSSYKGIKEILIIVKDTQNKARAKFWAKKLHKIYNVHVLAVTVFHSQKIESYIKKNNISSVIVVDIEAINNGIVISTESDSLFSFLSQSLSINNQQQFRLNKEDVKKYRTSRFTSLFKIGEIKSFHRFFTFFTSYIYFHSKLSLDYKESKIYSVSEKSVGQNIPYNRVELHSSVLEQLNLQENDYVIINNPLNSKFAIGCVKSSMKPKHDEIILSLSIKNKLELSLPSTIVFHPLKKIVSSKIQIQAVKMIADGSITVSDDIFQLVNEMGTSHFEIVNRATSASIDLERSKIILDSTLADGTIRMSYLQREFLNFEHPPDTLPTYYYQSFRSTPGLEKEQLEFLEEHYKDNKVHKIDTYEEKLKVKNILQKVGYNRAVIYPLPEKRRKKKLNLIQKTFQLFLKWAIRPSTLKLKVIRPYSTDESSNIVRVSKSVMSVLGIAENDLITLHYRGRSITVPVLELASTQLIKETNIITNESSINISIGIPAHLRDKLGIKQIGKICDVERDLFFLFRKSLHTQFLPILATIFAITQLKIDYWWIKIAMMLIIVPLSSYLTLSAVREKIPKL</sequence>